<evidence type="ECO:0000313" key="4">
    <source>
        <dbReference type="RefSeq" id="XP_032128483.1"/>
    </source>
</evidence>
<feature type="domain" description="KRAB" evidence="2">
    <location>
        <begin position="123"/>
        <end position="194"/>
    </location>
</feature>
<name>A0A6J3HD94_SAPAP</name>
<dbReference type="Gene3D" id="6.10.140.140">
    <property type="match status" value="1"/>
</dbReference>
<dbReference type="Pfam" id="PF01352">
    <property type="entry name" value="KRAB"/>
    <property type="match status" value="1"/>
</dbReference>
<keyword evidence="3" id="KW-1185">Reference proteome</keyword>
<feature type="region of interest" description="Disordered" evidence="1">
    <location>
        <begin position="1"/>
        <end position="24"/>
    </location>
</feature>
<dbReference type="Proteomes" id="UP000504640">
    <property type="component" value="Unplaced"/>
</dbReference>
<protein>
    <submittedName>
        <fullName evidence="4">Zinc finger protein 506-like</fullName>
    </submittedName>
</protein>
<organism evidence="3 4">
    <name type="scientific">Sapajus apella</name>
    <name type="common">Brown-capped capuchin</name>
    <name type="synonym">Cebus apella</name>
    <dbReference type="NCBI Taxonomy" id="9515"/>
    <lineage>
        <taxon>Eukaryota</taxon>
        <taxon>Metazoa</taxon>
        <taxon>Chordata</taxon>
        <taxon>Craniata</taxon>
        <taxon>Vertebrata</taxon>
        <taxon>Euteleostomi</taxon>
        <taxon>Mammalia</taxon>
        <taxon>Eutheria</taxon>
        <taxon>Euarchontoglires</taxon>
        <taxon>Primates</taxon>
        <taxon>Haplorrhini</taxon>
        <taxon>Platyrrhini</taxon>
        <taxon>Cebidae</taxon>
        <taxon>Cebinae</taxon>
        <taxon>Sapajus</taxon>
    </lineage>
</organism>
<dbReference type="SUPFAM" id="SSF109640">
    <property type="entry name" value="KRAB domain (Kruppel-associated box)"/>
    <property type="match status" value="1"/>
</dbReference>
<dbReference type="InterPro" id="IPR001909">
    <property type="entry name" value="KRAB"/>
</dbReference>
<evidence type="ECO:0000256" key="1">
    <source>
        <dbReference type="SAM" id="MobiDB-lite"/>
    </source>
</evidence>
<evidence type="ECO:0000313" key="3">
    <source>
        <dbReference type="Proteomes" id="UP000504640"/>
    </source>
</evidence>
<dbReference type="CDD" id="cd07765">
    <property type="entry name" value="KRAB_A-box"/>
    <property type="match status" value="1"/>
</dbReference>
<sequence>MSGAPHPMFAQESTGISGTSSPLPPRLTLTPKVIFTGIKGLDTLLSGPRLGETRVLRGQRSNQGRWAGNGPIRNAAGATRTVSWFGAAFVSCCSRSSGSRLLCSVSSPPRGPASWPCDLQEPLEFMDVAIEFSLEEWHCLDTAQRNLYRDVMLENYRNLVFLGIVVSKPDLITWLEQGKKPLTVKRRGMIAAPPGMSSHFAQDLLPEQSMKDSFQKMILSRCEKYGYDTLQLKNVCESVAWCHVHK</sequence>
<reference evidence="4" key="1">
    <citation type="submission" date="2025-08" db="UniProtKB">
        <authorList>
            <consortium name="RefSeq"/>
        </authorList>
    </citation>
    <scope>IDENTIFICATION</scope>
    <source>
        <tissue evidence="4">Blood</tissue>
    </source>
</reference>
<dbReference type="InterPro" id="IPR036051">
    <property type="entry name" value="KRAB_dom_sf"/>
</dbReference>
<dbReference type="RefSeq" id="XP_032128483.1">
    <property type="nucleotide sequence ID" value="XM_032272592.1"/>
</dbReference>
<dbReference type="AlphaFoldDB" id="A0A6J3HD94"/>
<dbReference type="GeneID" id="116546280"/>
<feature type="non-terminal residue" evidence="4">
    <location>
        <position position="246"/>
    </location>
</feature>
<dbReference type="SMART" id="SM00349">
    <property type="entry name" value="KRAB"/>
    <property type="match status" value="1"/>
</dbReference>
<dbReference type="PANTHER" id="PTHR23232:SF86">
    <property type="entry name" value="KRAB DOMAIN-CONTAINING PROTEIN"/>
    <property type="match status" value="1"/>
</dbReference>
<dbReference type="GO" id="GO:0006355">
    <property type="term" value="P:regulation of DNA-templated transcription"/>
    <property type="evidence" value="ECO:0007669"/>
    <property type="project" value="InterPro"/>
</dbReference>
<gene>
    <name evidence="4" type="primary">LOC116546280</name>
</gene>
<dbReference type="InterPro" id="IPR050169">
    <property type="entry name" value="Krueppel_C2H2_ZnF"/>
</dbReference>
<evidence type="ECO:0000259" key="2">
    <source>
        <dbReference type="PROSITE" id="PS50805"/>
    </source>
</evidence>
<accession>A0A6J3HD94</accession>
<dbReference type="PANTHER" id="PTHR23232">
    <property type="entry name" value="KRAB DOMAIN C2H2 ZINC FINGER"/>
    <property type="match status" value="1"/>
</dbReference>
<proteinExistence type="predicted"/>
<dbReference type="PROSITE" id="PS50805">
    <property type="entry name" value="KRAB"/>
    <property type="match status" value="1"/>
</dbReference>